<dbReference type="AlphaFoldDB" id="A0A0F5L8N0"/>
<feature type="chain" id="PRO_5005181085" description="DUF2147 domain-containing protein" evidence="1">
    <location>
        <begin position="22"/>
        <end position="128"/>
    </location>
</feature>
<sequence>MFKAFVATSIALAALAAPAFAQDAASPDGVWKDKWGTTFTFSTCGDGTQLCGVLNDVQGNSRTEENLAFVNQQVVSADQTAPNKWEGQIALNGGNAKAIVEVKDENTLTITGCQGGILCQTLTYNKVS</sequence>
<protein>
    <recommendedName>
        <fullName evidence="4">DUF2147 domain-containing protein</fullName>
    </recommendedName>
</protein>
<comment type="caution">
    <text evidence="2">The sequence shown here is derived from an EMBL/GenBank/DDBJ whole genome shotgun (WGS) entry which is preliminary data.</text>
</comment>
<dbReference type="PATRIC" id="fig|361041.3.peg.1219"/>
<feature type="signal peptide" evidence="1">
    <location>
        <begin position="1"/>
        <end position="21"/>
    </location>
</feature>
<keyword evidence="1" id="KW-0732">Signal</keyword>
<dbReference type="RefSeq" id="WP_046142787.1">
    <property type="nucleotide sequence ID" value="NZ_LAJG01000021.1"/>
</dbReference>
<evidence type="ECO:0008006" key="4">
    <source>
        <dbReference type="Google" id="ProtNLM"/>
    </source>
</evidence>
<accession>A0A0F5L8N0</accession>
<reference evidence="2 3" key="1">
    <citation type="submission" date="2015-03" db="EMBL/GenBank/DDBJ databases">
        <authorList>
            <person name="Hassan Y.I."/>
            <person name="Lepp D."/>
            <person name="Zhou T."/>
        </authorList>
    </citation>
    <scope>NUCLEOTIDE SEQUENCE [LARGE SCALE GENOMIC DNA]</scope>
    <source>
        <strain evidence="2 3">GH2-10</strain>
    </source>
</reference>
<name>A0A0F5L8N0_9HYPH</name>
<keyword evidence="3" id="KW-1185">Reference proteome</keyword>
<dbReference type="OrthoDB" id="7949529at2"/>
<evidence type="ECO:0000313" key="2">
    <source>
        <dbReference type="EMBL" id="KKB78708.1"/>
    </source>
</evidence>
<evidence type="ECO:0000256" key="1">
    <source>
        <dbReference type="SAM" id="SignalP"/>
    </source>
</evidence>
<dbReference type="EMBL" id="LAJG01000021">
    <property type="protein sequence ID" value="KKB78708.1"/>
    <property type="molecule type" value="Genomic_DNA"/>
</dbReference>
<gene>
    <name evidence="2" type="ORF">VW35_09330</name>
</gene>
<organism evidence="2 3">
    <name type="scientific">Devosia soli</name>
    <dbReference type="NCBI Taxonomy" id="361041"/>
    <lineage>
        <taxon>Bacteria</taxon>
        <taxon>Pseudomonadati</taxon>
        <taxon>Pseudomonadota</taxon>
        <taxon>Alphaproteobacteria</taxon>
        <taxon>Hyphomicrobiales</taxon>
        <taxon>Devosiaceae</taxon>
        <taxon>Devosia</taxon>
    </lineage>
</organism>
<evidence type="ECO:0000313" key="3">
    <source>
        <dbReference type="Proteomes" id="UP000033514"/>
    </source>
</evidence>
<proteinExistence type="predicted"/>
<dbReference type="Proteomes" id="UP000033514">
    <property type="component" value="Unassembled WGS sequence"/>
</dbReference>